<evidence type="ECO:0000313" key="6">
    <source>
        <dbReference type="EMBL" id="CAB4865970.1"/>
    </source>
</evidence>
<keyword evidence="4" id="KW-0175">Coiled coil</keyword>
<gene>
    <name evidence="6" type="ORF">UFOPK3342_00697</name>
</gene>
<dbReference type="Pfam" id="PF01420">
    <property type="entry name" value="Methylase_S"/>
    <property type="match status" value="2"/>
</dbReference>
<dbReference type="Gene3D" id="3.90.220.20">
    <property type="entry name" value="DNA methylase specificity domains"/>
    <property type="match status" value="2"/>
</dbReference>
<dbReference type="PANTHER" id="PTHR30408">
    <property type="entry name" value="TYPE-1 RESTRICTION ENZYME ECOKI SPECIFICITY PROTEIN"/>
    <property type="match status" value="1"/>
</dbReference>
<dbReference type="GO" id="GO:0009307">
    <property type="term" value="P:DNA restriction-modification system"/>
    <property type="evidence" value="ECO:0007669"/>
    <property type="project" value="UniProtKB-KW"/>
</dbReference>
<evidence type="ECO:0000259" key="5">
    <source>
        <dbReference type="Pfam" id="PF01420"/>
    </source>
</evidence>
<dbReference type="Gene3D" id="1.10.287.1120">
    <property type="entry name" value="Bipartite methylase S protein"/>
    <property type="match status" value="1"/>
</dbReference>
<evidence type="ECO:0000256" key="1">
    <source>
        <dbReference type="ARBA" id="ARBA00010923"/>
    </source>
</evidence>
<dbReference type="InterPro" id="IPR000055">
    <property type="entry name" value="Restrct_endonuc_typeI_TRD"/>
</dbReference>
<dbReference type="SUPFAM" id="SSF116734">
    <property type="entry name" value="DNA methylase specificity domain"/>
    <property type="match status" value="2"/>
</dbReference>
<keyword evidence="3" id="KW-0238">DNA-binding</keyword>
<dbReference type="EMBL" id="CAFBLH010000018">
    <property type="protein sequence ID" value="CAB4865970.1"/>
    <property type="molecule type" value="Genomic_DNA"/>
</dbReference>
<evidence type="ECO:0000256" key="3">
    <source>
        <dbReference type="ARBA" id="ARBA00023125"/>
    </source>
</evidence>
<accession>A0A6J7D8Q2</accession>
<evidence type="ECO:0000256" key="4">
    <source>
        <dbReference type="SAM" id="Coils"/>
    </source>
</evidence>
<feature type="domain" description="Type I restriction modification DNA specificity" evidence="5">
    <location>
        <begin position="3"/>
        <end position="166"/>
    </location>
</feature>
<feature type="coiled-coil region" evidence="4">
    <location>
        <begin position="151"/>
        <end position="178"/>
    </location>
</feature>
<organism evidence="6">
    <name type="scientific">freshwater metagenome</name>
    <dbReference type="NCBI Taxonomy" id="449393"/>
    <lineage>
        <taxon>unclassified sequences</taxon>
        <taxon>metagenomes</taxon>
        <taxon>ecological metagenomes</taxon>
    </lineage>
</organism>
<dbReference type="InterPro" id="IPR044946">
    <property type="entry name" value="Restrct_endonuc_typeI_TRD_sf"/>
</dbReference>
<dbReference type="AlphaFoldDB" id="A0A6J7D8Q2"/>
<proteinExistence type="inferred from homology"/>
<dbReference type="GO" id="GO:0003677">
    <property type="term" value="F:DNA binding"/>
    <property type="evidence" value="ECO:0007669"/>
    <property type="project" value="UniProtKB-KW"/>
</dbReference>
<name>A0A6J7D8Q2_9ZZZZ</name>
<dbReference type="InterPro" id="IPR052021">
    <property type="entry name" value="Type-I_RS_S_subunit"/>
</dbReference>
<evidence type="ECO:0000256" key="2">
    <source>
        <dbReference type="ARBA" id="ARBA00022747"/>
    </source>
</evidence>
<protein>
    <submittedName>
        <fullName evidence="6">Unannotated protein</fullName>
    </submittedName>
</protein>
<keyword evidence="2" id="KW-0680">Restriction system</keyword>
<reference evidence="6" key="1">
    <citation type="submission" date="2020-05" db="EMBL/GenBank/DDBJ databases">
        <authorList>
            <person name="Chiriac C."/>
            <person name="Salcher M."/>
            <person name="Ghai R."/>
            <person name="Kavagutti S V."/>
        </authorList>
    </citation>
    <scope>NUCLEOTIDE SEQUENCE</scope>
</reference>
<sequence length="367" mass="40727">MRDGWVQTTLDGIADYINGYPFKPADLGEVGLPVIRIKQLLDPNEPVDRTETDTPDRCLLRDGDIVFSWSGTLAVRIWNRGPAKLNQHLFRVVEKKGVYKGIIPLILDHAIEELEEKSHGTTMKHITKQTLLPHKILLPPLPEQQRIVDLISSVDSYIEALQQQLERAKRSRNAVLHELLTAGGDDWEESSLGQLLTLEYGKPLTDENRDGKGFPVFASAGVVGLHSEPLVSKSPVIVVGRKGTAGSVYWSETPCFVIDTAYFVKQISDIDSRFLYLLLNFIDLKSVTAQTGVPGLNRERAYSLRCNVPPKSKQLEIVNLISLFDGDIAQTVRVIDEAKQLRSGLLSDLLSGDHEIPASYDKVIGAA</sequence>
<dbReference type="CDD" id="cd17267">
    <property type="entry name" value="RMtype1_S_EcoAO83I-TRD1-CR1_like"/>
    <property type="match status" value="1"/>
</dbReference>
<comment type="similarity">
    <text evidence="1">Belongs to the type-I restriction system S methylase family.</text>
</comment>
<dbReference type="CDD" id="cd17254">
    <property type="entry name" value="RMtype1_S_FclI-TRD1-CR1_like"/>
    <property type="match status" value="1"/>
</dbReference>
<feature type="domain" description="Type I restriction modification DNA specificity" evidence="5">
    <location>
        <begin position="185"/>
        <end position="329"/>
    </location>
</feature>
<dbReference type="PANTHER" id="PTHR30408:SF12">
    <property type="entry name" value="TYPE I RESTRICTION ENZYME MJAVIII SPECIFICITY SUBUNIT"/>
    <property type="match status" value="1"/>
</dbReference>